<comment type="caution">
    <text evidence="6">The sequence shown here is derived from an EMBL/GenBank/DDBJ whole genome shotgun (WGS) entry which is preliminary data.</text>
</comment>
<sequence length="351" mass="37116">MKCAVYYGPGDVRLEDRPVPEPGPGQLLVRVDYVGICGTDVHSYQRAGIIAPVRVFGHETVGTVARVGEGVAGFLPGEQILCGPPTHCRENCPSCRRGETNICLNGFPRTAGIGALDGGYAEYMLVHDVRHTMLVPVPAGVDAREAVLFDVVCVAFHAIRKSRFRLGDTAVVSGGGSIGLSAIALLKLAGASRIIALEVAEDKHAIMRAYGADQVINPAQVHDVGAAVRDAIGSGVGADVVFECVGRAESVETCVMHCVRPGGQVMLVGAGAEPLSLVTARFVPREIDLQCSFVYTEDEVRTYLALMAAGKVDFSALVTDVIRLEECVERGLERLSRPGNGQIKVLIAPSA</sequence>
<evidence type="ECO:0000259" key="5">
    <source>
        <dbReference type="SMART" id="SM00829"/>
    </source>
</evidence>
<organism evidence="6 7">
    <name type="scientific">Castellaniella defragrans</name>
    <name type="common">Alcaligenes defragrans</name>
    <dbReference type="NCBI Taxonomy" id="75697"/>
    <lineage>
        <taxon>Bacteria</taxon>
        <taxon>Pseudomonadati</taxon>
        <taxon>Pseudomonadota</taxon>
        <taxon>Betaproteobacteria</taxon>
        <taxon>Burkholderiales</taxon>
        <taxon>Alcaligenaceae</taxon>
        <taxon>Castellaniella</taxon>
    </lineage>
</organism>
<reference evidence="6 7" key="1">
    <citation type="submission" date="2020-08" db="EMBL/GenBank/DDBJ databases">
        <title>Genomic Encyclopedia of Type Strains, Phase IV (KMG-IV): sequencing the most valuable type-strain genomes for metagenomic binning, comparative biology and taxonomic classification.</title>
        <authorList>
            <person name="Goeker M."/>
        </authorList>
    </citation>
    <scope>NUCLEOTIDE SEQUENCE [LARGE SCALE GENOMIC DNA]</scope>
    <source>
        <strain evidence="6 7">DSM 12141</strain>
    </source>
</reference>
<gene>
    <name evidence="6" type="ORF">HNR28_001008</name>
</gene>
<dbReference type="EMBL" id="JACHIB010000005">
    <property type="protein sequence ID" value="MBB6082973.1"/>
    <property type="molecule type" value="Genomic_DNA"/>
</dbReference>
<evidence type="ECO:0000256" key="3">
    <source>
        <dbReference type="ARBA" id="ARBA00023002"/>
    </source>
</evidence>
<dbReference type="InterPro" id="IPR013149">
    <property type="entry name" value="ADH-like_C"/>
</dbReference>
<accession>A0A7W9TLL7</accession>
<dbReference type="InterPro" id="IPR013154">
    <property type="entry name" value="ADH-like_N"/>
</dbReference>
<dbReference type="Proteomes" id="UP000541136">
    <property type="component" value="Unassembled WGS sequence"/>
</dbReference>
<dbReference type="SMART" id="SM00829">
    <property type="entry name" value="PKS_ER"/>
    <property type="match status" value="1"/>
</dbReference>
<evidence type="ECO:0000256" key="1">
    <source>
        <dbReference type="ARBA" id="ARBA00022723"/>
    </source>
</evidence>
<evidence type="ECO:0000256" key="2">
    <source>
        <dbReference type="ARBA" id="ARBA00022833"/>
    </source>
</evidence>
<dbReference type="AlphaFoldDB" id="A0A7W9TLL7"/>
<dbReference type="InterPro" id="IPR050129">
    <property type="entry name" value="Zn_alcohol_dh"/>
</dbReference>
<dbReference type="InterPro" id="IPR011032">
    <property type="entry name" value="GroES-like_sf"/>
</dbReference>
<name>A0A7W9TLL7_CASDE</name>
<dbReference type="GO" id="GO:0016616">
    <property type="term" value="F:oxidoreductase activity, acting on the CH-OH group of donors, NAD or NADP as acceptor"/>
    <property type="evidence" value="ECO:0007669"/>
    <property type="project" value="UniProtKB-ARBA"/>
</dbReference>
<dbReference type="SUPFAM" id="SSF50129">
    <property type="entry name" value="GroES-like"/>
    <property type="match status" value="1"/>
</dbReference>
<evidence type="ECO:0000313" key="6">
    <source>
        <dbReference type="EMBL" id="MBB6082973.1"/>
    </source>
</evidence>
<evidence type="ECO:0000256" key="4">
    <source>
        <dbReference type="RuleBase" id="RU361277"/>
    </source>
</evidence>
<dbReference type="InterPro" id="IPR002328">
    <property type="entry name" value="ADH_Zn_CS"/>
</dbReference>
<dbReference type="Gene3D" id="3.40.50.720">
    <property type="entry name" value="NAD(P)-binding Rossmann-like Domain"/>
    <property type="match status" value="1"/>
</dbReference>
<dbReference type="SUPFAM" id="SSF51735">
    <property type="entry name" value="NAD(P)-binding Rossmann-fold domains"/>
    <property type="match status" value="1"/>
</dbReference>
<keyword evidence="2 4" id="KW-0862">Zinc</keyword>
<dbReference type="GO" id="GO:0008270">
    <property type="term" value="F:zinc ion binding"/>
    <property type="evidence" value="ECO:0007669"/>
    <property type="project" value="InterPro"/>
</dbReference>
<evidence type="ECO:0000313" key="7">
    <source>
        <dbReference type="Proteomes" id="UP000541136"/>
    </source>
</evidence>
<dbReference type="Pfam" id="PF08240">
    <property type="entry name" value="ADH_N"/>
    <property type="match status" value="1"/>
</dbReference>
<dbReference type="RefSeq" id="WP_151023941.1">
    <property type="nucleotide sequence ID" value="NZ_JACHIB010000005.1"/>
</dbReference>
<dbReference type="Pfam" id="PF00107">
    <property type="entry name" value="ADH_zinc_N"/>
    <property type="match status" value="1"/>
</dbReference>
<proteinExistence type="inferred from homology"/>
<dbReference type="PANTHER" id="PTHR43401:SF2">
    <property type="entry name" value="L-THREONINE 3-DEHYDROGENASE"/>
    <property type="match status" value="1"/>
</dbReference>
<protein>
    <submittedName>
        <fullName evidence="6">Threonine dehydrogenase-like Zn-dependent dehydrogenase</fullName>
    </submittedName>
</protein>
<comment type="similarity">
    <text evidence="4">Belongs to the zinc-containing alcohol dehydrogenase family.</text>
</comment>
<comment type="cofactor">
    <cofactor evidence="4">
        <name>Zn(2+)</name>
        <dbReference type="ChEBI" id="CHEBI:29105"/>
    </cofactor>
</comment>
<keyword evidence="1 4" id="KW-0479">Metal-binding</keyword>
<keyword evidence="3" id="KW-0560">Oxidoreductase</keyword>
<dbReference type="InterPro" id="IPR020843">
    <property type="entry name" value="ER"/>
</dbReference>
<dbReference type="PANTHER" id="PTHR43401">
    <property type="entry name" value="L-THREONINE 3-DEHYDROGENASE"/>
    <property type="match status" value="1"/>
</dbReference>
<dbReference type="Gene3D" id="3.90.180.10">
    <property type="entry name" value="Medium-chain alcohol dehydrogenases, catalytic domain"/>
    <property type="match status" value="1"/>
</dbReference>
<dbReference type="PROSITE" id="PS00059">
    <property type="entry name" value="ADH_ZINC"/>
    <property type="match status" value="1"/>
</dbReference>
<feature type="domain" description="Enoyl reductase (ER)" evidence="5">
    <location>
        <begin position="8"/>
        <end position="347"/>
    </location>
</feature>
<dbReference type="InterPro" id="IPR036291">
    <property type="entry name" value="NAD(P)-bd_dom_sf"/>
</dbReference>